<dbReference type="Proteomes" id="UP000034601">
    <property type="component" value="Unassembled WGS sequence"/>
</dbReference>
<name>A0A0G0WFY9_9BACT</name>
<evidence type="ECO:0000256" key="1">
    <source>
        <dbReference type="SAM" id="Coils"/>
    </source>
</evidence>
<gene>
    <name evidence="3" type="ORF">UU29_C0007G0065</name>
</gene>
<organism evidence="3 4">
    <name type="scientific">Candidatus Daviesbacteria bacterium GW2011_GWA2_40_9</name>
    <dbReference type="NCBI Taxonomy" id="1618424"/>
    <lineage>
        <taxon>Bacteria</taxon>
        <taxon>Candidatus Daviesiibacteriota</taxon>
    </lineage>
</organism>
<protein>
    <recommendedName>
        <fullName evidence="2">DUF5666 domain-containing protein</fullName>
    </recommendedName>
</protein>
<feature type="coiled-coil region" evidence="1">
    <location>
        <begin position="40"/>
        <end position="67"/>
    </location>
</feature>
<evidence type="ECO:0000313" key="3">
    <source>
        <dbReference type="EMBL" id="KKR83195.1"/>
    </source>
</evidence>
<sequence length="240" mass="26335">MKIIYNWKIFVIIFLLSTLHFQPSTSQVSAQESSPASTVSADIKAKLKALQEEIASKANQLKVEMGKKLQNKVYLGSISSKGDNTFVLNTKKGDKKIEIKDYTDYLGGGKLTFKNLAVGDFVVVLGDVDDKETLLAKRIIKTQALKVNDRQVVFGQIISADKKTLAIKDKKDQQITFSFDSKTKIKISGKNGTSKDLKAGQKITAVLIKGLGGIFKARFIYLFPDPATITPTPSQNPTSS</sequence>
<dbReference type="EMBL" id="LCAB01000007">
    <property type="protein sequence ID" value="KKR83195.1"/>
    <property type="molecule type" value="Genomic_DNA"/>
</dbReference>
<dbReference type="AlphaFoldDB" id="A0A0G0WFY9"/>
<reference evidence="3 4" key="1">
    <citation type="journal article" date="2015" name="Nature">
        <title>rRNA introns, odd ribosomes, and small enigmatic genomes across a large radiation of phyla.</title>
        <authorList>
            <person name="Brown C.T."/>
            <person name="Hug L.A."/>
            <person name="Thomas B.C."/>
            <person name="Sharon I."/>
            <person name="Castelle C.J."/>
            <person name="Singh A."/>
            <person name="Wilkins M.J."/>
            <person name="Williams K.H."/>
            <person name="Banfield J.F."/>
        </authorList>
    </citation>
    <scope>NUCLEOTIDE SEQUENCE [LARGE SCALE GENOMIC DNA]</scope>
</reference>
<proteinExistence type="predicted"/>
<evidence type="ECO:0000313" key="4">
    <source>
        <dbReference type="Proteomes" id="UP000034601"/>
    </source>
</evidence>
<evidence type="ECO:0000259" key="2">
    <source>
        <dbReference type="Pfam" id="PF18914"/>
    </source>
</evidence>
<dbReference type="InterPro" id="IPR043724">
    <property type="entry name" value="DUF5666"/>
</dbReference>
<accession>A0A0G0WFY9</accession>
<feature type="domain" description="DUF5666" evidence="2">
    <location>
        <begin position="76"/>
        <end position="139"/>
    </location>
</feature>
<dbReference type="Pfam" id="PF18914">
    <property type="entry name" value="DUF5666"/>
    <property type="match status" value="1"/>
</dbReference>
<keyword evidence="1" id="KW-0175">Coiled coil</keyword>
<comment type="caution">
    <text evidence="3">The sequence shown here is derived from an EMBL/GenBank/DDBJ whole genome shotgun (WGS) entry which is preliminary data.</text>
</comment>